<dbReference type="Pfam" id="PF01522">
    <property type="entry name" value="Polysacc_deac_1"/>
    <property type="match status" value="1"/>
</dbReference>
<dbReference type="InterPro" id="IPR011330">
    <property type="entry name" value="Glyco_hydro/deAcase_b/a-brl"/>
</dbReference>
<dbReference type="InterPro" id="IPR050248">
    <property type="entry name" value="Polysacc_deacetylase_ArnD"/>
</dbReference>
<dbReference type="PROSITE" id="PS51677">
    <property type="entry name" value="NODB"/>
    <property type="match status" value="1"/>
</dbReference>
<proteinExistence type="predicted"/>
<dbReference type="EMBL" id="NTXF01000032">
    <property type="protein sequence ID" value="PEX46919.1"/>
    <property type="molecule type" value="Genomic_DNA"/>
</dbReference>
<dbReference type="SUPFAM" id="SSF88713">
    <property type="entry name" value="Glycoside hydrolase/deacetylase"/>
    <property type="match status" value="1"/>
</dbReference>
<evidence type="ECO:0000313" key="2">
    <source>
        <dbReference type="EMBL" id="PEX46919.1"/>
    </source>
</evidence>
<dbReference type="Proteomes" id="UP000220502">
    <property type="component" value="Unassembled WGS sequence"/>
</dbReference>
<dbReference type="CDD" id="cd10944">
    <property type="entry name" value="CE4_SmPgdA_like"/>
    <property type="match status" value="1"/>
</dbReference>
<dbReference type="InterPro" id="IPR002509">
    <property type="entry name" value="NODB_dom"/>
</dbReference>
<feature type="domain" description="NodB homology" evidence="1">
    <location>
        <begin position="69"/>
        <end position="255"/>
    </location>
</feature>
<evidence type="ECO:0000313" key="3">
    <source>
        <dbReference type="Proteomes" id="UP000220502"/>
    </source>
</evidence>
<dbReference type="PANTHER" id="PTHR10587:SF125">
    <property type="entry name" value="POLYSACCHARIDE DEACETYLASE YHEN-RELATED"/>
    <property type="match status" value="1"/>
</dbReference>
<dbReference type="PANTHER" id="PTHR10587">
    <property type="entry name" value="GLYCOSYL TRANSFERASE-RELATED"/>
    <property type="match status" value="1"/>
</dbReference>
<sequence length="273" mass="31907">MVKKSIMVLALLFIGVFLFFYFLNSGVRAKNESSNKHDIAQLRKEKESQKEIKQENDKKKVEEKAQDKKVIYLTFDDGPSKYTQEVLNILKQENIKATFFVIGPHAEQFPSLIKSEKQYGHYVGLHSMTHDYKKIYTKGNFLSEMKQVQQILQRIIHENPILCRPPYGSKPGLTQDLRNQVAEAGLKIWDWTIDSLDWKYNKVPLEQSVPKIVENVVSQANKDKEIILMHDIHPQSVKALPEIIKQLKEKGYIFKTYSESEHMSLNFWHDNRL</sequence>
<evidence type="ECO:0000259" key="1">
    <source>
        <dbReference type="PROSITE" id="PS51677"/>
    </source>
</evidence>
<accession>A0ABD6SIM4</accession>
<reference evidence="2 3" key="1">
    <citation type="submission" date="2017-09" db="EMBL/GenBank/DDBJ databases">
        <title>Large-scale bioinformatics analysis of Bacillus genomes uncovers conserved roles of natural products in bacterial physiology.</title>
        <authorList>
            <consortium name="Agbiome Team Llc"/>
            <person name="Bleich R.M."/>
            <person name="Kirk G.J."/>
            <person name="Santa Maria K.C."/>
            <person name="Allen S.E."/>
            <person name="Farag S."/>
            <person name="Shank E.A."/>
            <person name="Bowers A."/>
        </authorList>
    </citation>
    <scope>NUCLEOTIDE SEQUENCE [LARGE SCALE GENOMIC DNA]</scope>
    <source>
        <strain evidence="2 3">AFS007900</strain>
    </source>
</reference>
<organism evidence="2 3">
    <name type="scientific">Bacillus thuringiensis</name>
    <dbReference type="NCBI Taxonomy" id="1428"/>
    <lineage>
        <taxon>Bacteria</taxon>
        <taxon>Bacillati</taxon>
        <taxon>Bacillota</taxon>
        <taxon>Bacilli</taxon>
        <taxon>Bacillales</taxon>
        <taxon>Bacillaceae</taxon>
        <taxon>Bacillus</taxon>
        <taxon>Bacillus cereus group</taxon>
    </lineage>
</organism>
<protein>
    <submittedName>
        <fullName evidence="2">Polysaccharide deacetylase</fullName>
    </submittedName>
</protein>
<dbReference type="RefSeq" id="WP_080339986.1">
    <property type="nucleotide sequence ID" value="NZ_NTRM01000018.1"/>
</dbReference>
<comment type="caution">
    <text evidence="2">The sequence shown here is derived from an EMBL/GenBank/DDBJ whole genome shotgun (WGS) entry which is preliminary data.</text>
</comment>
<dbReference type="AlphaFoldDB" id="A0ABD6SIM4"/>
<dbReference type="Gene3D" id="3.20.20.370">
    <property type="entry name" value="Glycoside hydrolase/deacetylase"/>
    <property type="match status" value="1"/>
</dbReference>
<name>A0ABD6SIM4_BACTU</name>
<gene>
    <name evidence="2" type="ORF">CN461_20560</name>
</gene>